<feature type="region of interest" description="Disordered" evidence="3">
    <location>
        <begin position="1004"/>
        <end position="1080"/>
    </location>
</feature>
<evidence type="ECO:0000256" key="2">
    <source>
        <dbReference type="PROSITE-ProRule" id="PRU00117"/>
    </source>
</evidence>
<dbReference type="CDD" id="cd22453">
    <property type="entry name" value="KH-I_MUG60_like"/>
    <property type="match status" value="1"/>
</dbReference>
<dbReference type="Gene3D" id="3.30.1370.10">
    <property type="entry name" value="K Homology domain, type 1"/>
    <property type="match status" value="3"/>
</dbReference>
<dbReference type="GO" id="GO:0005737">
    <property type="term" value="C:cytoplasm"/>
    <property type="evidence" value="ECO:0007669"/>
    <property type="project" value="TreeGrafter"/>
</dbReference>
<comment type="caution">
    <text evidence="5">The sequence shown here is derived from an EMBL/GenBank/DDBJ whole genome shotgun (WGS) entry which is preliminary data.</text>
</comment>
<feature type="domain" description="K Homology" evidence="4">
    <location>
        <begin position="579"/>
        <end position="661"/>
    </location>
</feature>
<organism evidence="5 6">
    <name type="scientific">Cercospora berteroae</name>
    <dbReference type="NCBI Taxonomy" id="357750"/>
    <lineage>
        <taxon>Eukaryota</taxon>
        <taxon>Fungi</taxon>
        <taxon>Dikarya</taxon>
        <taxon>Ascomycota</taxon>
        <taxon>Pezizomycotina</taxon>
        <taxon>Dothideomycetes</taxon>
        <taxon>Dothideomycetidae</taxon>
        <taxon>Mycosphaerellales</taxon>
        <taxon>Mycosphaerellaceae</taxon>
        <taxon>Cercospora</taxon>
    </lineage>
</organism>
<dbReference type="Pfam" id="PF00013">
    <property type="entry name" value="KH_1"/>
    <property type="match status" value="2"/>
</dbReference>
<dbReference type="PANTHER" id="PTHR10627:SF76">
    <property type="entry name" value="KH DOMAIN-CONTAINING PROTEIN YLL032C"/>
    <property type="match status" value="1"/>
</dbReference>
<dbReference type="PROSITE" id="PS50084">
    <property type="entry name" value="KH_TYPE_1"/>
    <property type="match status" value="1"/>
</dbReference>
<reference evidence="6" key="1">
    <citation type="journal article" date="2017" name="bioRxiv">
        <title>Conservation of a gene cluster reveals novel cercosporin biosynthetic mechanisms and extends production to the genus Colletotrichum.</title>
        <authorList>
            <person name="de Jonge R."/>
            <person name="Ebert M.K."/>
            <person name="Huitt-Roehl C.R."/>
            <person name="Pal P."/>
            <person name="Suttle J.C."/>
            <person name="Spanner R.E."/>
            <person name="Neubauer J.D."/>
            <person name="Jurick W.M.II."/>
            <person name="Stott K.A."/>
            <person name="Secor G.A."/>
            <person name="Thomma B.P.H.J."/>
            <person name="Van de Peer Y."/>
            <person name="Townsend C.A."/>
            <person name="Bolton M.D."/>
        </authorList>
    </citation>
    <scope>NUCLEOTIDE SEQUENCE [LARGE SCALE GENOMIC DNA]</scope>
    <source>
        <strain evidence="6">CBS538.71</strain>
    </source>
</reference>
<feature type="domain" description="K Homology" evidence="4">
    <location>
        <begin position="283"/>
        <end position="366"/>
    </location>
</feature>
<sequence>MHKISNFVSTGHARSGFPGMGFTRGQPQHPQQQHQHVSQEHMLNMGKRTMPGMSVSPGPGMPGHLVSLSFNVPFNANLPGPDKDDVLYSSTGAFQRWTHPDGAAGDVPNHALPVHTRNVETLRSLCKQISEGSGERLHATVTSSKPKPIPGMQRGPLSALVTNVCISGEAEVVHKMRAKILNETPITLRCETVDIDREIVFPKGQEGARADILEHMDQIADQTKADIFLLESKSKRKDSDSVSFTGNMEKSMDNRLRIQIYGDSESSENAKTRLLIMIDQMLQRLVDVFRVELSLHNLISGRQRRNIKLIESATGAAIYFPPMFPAVFGYTPPGSIPLRTRDDIIITGDSMDNILQAKKRLNDLVQGTKTFVKDVQITTSKVDSILLERLDKIRKIIEANGSYVLLPPLGSSSGLLRVQATDILNVERTVREIMGLAGQFYSASWWVTHPDPSQRQPTPSDVRSMLPDICINSGAEITFEKLNFHINGSDDSVKAAMSIINVLPFVKKAQSTLRVKVELANEHKEFVSGKKNGKINKIMSQSNVQIVFDGFNEYNFYIDVRGAQYEATKNGLDLVELEMPASISFHVPDQYHKRIIGIGGQHIQRIMKKYSVFVKFSNAMDRGGIGKDDDDIKVDNVICRTPARNADNLELVKQEIMDMVEKVDAEFVSEQVPVDRLYHRELVARMQEIEELEKKWNCKITFPGTEAASDIITVSGPEWQVPQAVDEFLGMVPETHEIEFPSSKELHDFLSSNEFRNDTAQKLKDQYVVEVSVNEPKKGKEGDKEILFERLVLNYTRNNAGGLKDAIDFLLLPLIGRGLDQKAVKGAIPRPKSDSFEDNMPYFESKLLQRAEPSVQDSPTRSTFGEEGGSRSIFDKLRKPSSMASFTSFMDRRRKTGSNSPASMFLQGSGNASKASLVSMESRESGYRNPWNDSGIDLDHDQQNGHAHANSWGSIGGSSRPNTSSNSLSGAFETKFPFGVNGNASTSSLNTPMIPGLGVVPSSSAVGAHETKSASNGDVTPKYDAQADGSALSSGKGPSTSSETPQPPISRPASTSAGATKTATASTTPSGYPAPIGPPR</sequence>
<dbReference type="InterPro" id="IPR004088">
    <property type="entry name" value="KH_dom_type_1"/>
</dbReference>
<dbReference type="CDD" id="cd00105">
    <property type="entry name" value="KH-I"/>
    <property type="match status" value="1"/>
</dbReference>
<keyword evidence="6" id="KW-1185">Reference proteome</keyword>
<dbReference type="Pfam" id="PF24563">
    <property type="entry name" value="KH_Mug60-KHD4"/>
    <property type="match status" value="1"/>
</dbReference>
<gene>
    <name evidence="5" type="ORF">CBER1_03335</name>
</gene>
<feature type="region of interest" description="Disordered" evidence="3">
    <location>
        <begin position="850"/>
        <end position="873"/>
    </location>
</feature>
<keyword evidence="2" id="KW-0694">RNA-binding</keyword>
<feature type="compositionally biased region" description="Low complexity" evidence="3">
    <location>
        <begin position="1052"/>
        <end position="1071"/>
    </location>
</feature>
<name>A0A2S6BQU5_9PEZI</name>
<feature type="region of interest" description="Disordered" evidence="3">
    <location>
        <begin position="1"/>
        <end position="29"/>
    </location>
</feature>
<dbReference type="InterPro" id="IPR056553">
    <property type="entry name" value="KH_Mug60-KHD4"/>
</dbReference>
<dbReference type="Proteomes" id="UP000237631">
    <property type="component" value="Unassembled WGS sequence"/>
</dbReference>
<dbReference type="PANTHER" id="PTHR10627">
    <property type="entry name" value="SCP160"/>
    <property type="match status" value="1"/>
</dbReference>
<evidence type="ECO:0000313" key="5">
    <source>
        <dbReference type="EMBL" id="PPJ49830.1"/>
    </source>
</evidence>
<feature type="compositionally biased region" description="Low complexity" evidence="3">
    <location>
        <begin position="957"/>
        <end position="968"/>
    </location>
</feature>
<dbReference type="EMBL" id="PNEN01001798">
    <property type="protein sequence ID" value="PPJ49830.1"/>
    <property type="molecule type" value="Genomic_DNA"/>
</dbReference>
<proteinExistence type="predicted"/>
<dbReference type="GO" id="GO:0003729">
    <property type="term" value="F:mRNA binding"/>
    <property type="evidence" value="ECO:0007669"/>
    <property type="project" value="TreeGrafter"/>
</dbReference>
<dbReference type="InterPro" id="IPR036612">
    <property type="entry name" value="KH_dom_type_1_sf"/>
</dbReference>
<dbReference type="InterPro" id="IPR004087">
    <property type="entry name" value="KH_dom"/>
</dbReference>
<dbReference type="SMART" id="SM00322">
    <property type="entry name" value="KH"/>
    <property type="match status" value="4"/>
</dbReference>
<dbReference type="SUPFAM" id="SSF54791">
    <property type="entry name" value="Eukaryotic type KH-domain (KH-domain type I)"/>
    <property type="match status" value="4"/>
</dbReference>
<evidence type="ECO:0000256" key="1">
    <source>
        <dbReference type="ARBA" id="ARBA00022737"/>
    </source>
</evidence>
<keyword evidence="1" id="KW-0677">Repeat</keyword>
<feature type="domain" description="K Homology" evidence="4">
    <location>
        <begin position="666"/>
        <end position="733"/>
    </location>
</feature>
<feature type="compositionally biased region" description="Polar residues" evidence="3">
    <location>
        <begin position="897"/>
        <end position="916"/>
    </location>
</feature>
<feature type="region of interest" description="Disordered" evidence="3">
    <location>
        <begin position="889"/>
        <end position="968"/>
    </location>
</feature>
<evidence type="ECO:0000256" key="3">
    <source>
        <dbReference type="SAM" id="MobiDB-lite"/>
    </source>
</evidence>
<evidence type="ECO:0000313" key="6">
    <source>
        <dbReference type="Proteomes" id="UP000237631"/>
    </source>
</evidence>
<dbReference type="STRING" id="357750.A0A2S6BQU5"/>
<dbReference type="AlphaFoldDB" id="A0A2S6BQU5"/>
<feature type="compositionally biased region" description="Polar residues" evidence="3">
    <location>
        <begin position="1031"/>
        <end position="1044"/>
    </location>
</feature>
<feature type="domain" description="K Homology" evidence="4">
    <location>
        <begin position="511"/>
        <end position="572"/>
    </location>
</feature>
<evidence type="ECO:0000259" key="4">
    <source>
        <dbReference type="SMART" id="SM00322"/>
    </source>
</evidence>
<dbReference type="OrthoDB" id="271862at2759"/>
<accession>A0A2S6BQU5</accession>
<protein>
    <recommendedName>
        <fullName evidence="4">K Homology domain-containing protein</fullName>
    </recommendedName>
</protein>